<evidence type="ECO:0000259" key="7">
    <source>
        <dbReference type="Pfam" id="PF00155"/>
    </source>
</evidence>
<dbReference type="EC" id="2.6.1.-" evidence="6"/>
<dbReference type="EMBL" id="WIXJ01000001">
    <property type="protein sequence ID" value="MQY50629.1"/>
    <property type="molecule type" value="Genomic_DNA"/>
</dbReference>
<protein>
    <recommendedName>
        <fullName evidence="6">Aminotransferase</fullName>
        <ecNumber evidence="6">2.6.1.-</ecNumber>
    </recommendedName>
</protein>
<evidence type="ECO:0000256" key="1">
    <source>
        <dbReference type="ARBA" id="ARBA00001933"/>
    </source>
</evidence>
<evidence type="ECO:0000313" key="8">
    <source>
        <dbReference type="EMBL" id="MQY50629.1"/>
    </source>
</evidence>
<evidence type="ECO:0000313" key="9">
    <source>
        <dbReference type="Proteomes" id="UP000480275"/>
    </source>
</evidence>
<keyword evidence="4 6" id="KW-0808">Transferase</keyword>
<dbReference type="InterPro" id="IPR004839">
    <property type="entry name" value="Aminotransferase_I/II_large"/>
</dbReference>
<dbReference type="GO" id="GO:0006520">
    <property type="term" value="P:amino acid metabolic process"/>
    <property type="evidence" value="ECO:0007669"/>
    <property type="project" value="InterPro"/>
</dbReference>
<evidence type="ECO:0000256" key="4">
    <source>
        <dbReference type="ARBA" id="ARBA00022679"/>
    </source>
</evidence>
<feature type="domain" description="Aminotransferase class I/classII large" evidence="7">
    <location>
        <begin position="45"/>
        <end position="393"/>
    </location>
</feature>
<name>A0A6L5JTS8_RHOTE</name>
<dbReference type="Proteomes" id="UP000480275">
    <property type="component" value="Unassembled WGS sequence"/>
</dbReference>
<evidence type="ECO:0000256" key="6">
    <source>
        <dbReference type="RuleBase" id="RU000481"/>
    </source>
</evidence>
<dbReference type="OrthoDB" id="9803354at2"/>
<keyword evidence="5" id="KW-0663">Pyridoxal phosphate</keyword>
<gene>
    <name evidence="8" type="ORF">GHK24_02395</name>
</gene>
<comment type="caution">
    <text evidence="8">The sequence shown here is derived from an EMBL/GenBank/DDBJ whole genome shotgun (WGS) entry which is preliminary data.</text>
</comment>
<sequence>MASRPSQATPPAAPSFPAPRVADISPFHVMELLARAQALEAEGRDIVHLEVGEPDFPTPAPIIAAAQASIADGRVFYTPALGLPALRQAIADFYRQHHGVDVAASRIVVTAGASGALLLALACLASPGGEWLLTDPGYPCNRHFVRSFEGVPVGIPVGAENGFQPTLDDLAAHWNERSVGALLATPANPTGTLIEPERLAAIADFIRARRGALIVDEIYLGLTFDSDAPTALALGDDLFVINSFSKYFGMTGWRLGWLVVPDAYVRDVEKLAQNLFIAPSTPAQHAALAAFAPETIVLLEERRAEFRRRRDFMAPALEALGFRITARPDGAFYLYADCSALTNDSERFAHELLEEAGVAVTPGLDFGSHRPERHLRFALTTSVERLGEAVERIRRFIAKKA</sequence>
<dbReference type="GO" id="GO:0030170">
    <property type="term" value="F:pyridoxal phosphate binding"/>
    <property type="evidence" value="ECO:0007669"/>
    <property type="project" value="InterPro"/>
</dbReference>
<keyword evidence="3 6" id="KW-0032">Aminotransferase</keyword>
<dbReference type="InterPro" id="IPR050596">
    <property type="entry name" value="AspAT/PAT-like"/>
</dbReference>
<comment type="similarity">
    <text evidence="2 6">Belongs to the class-I pyridoxal-phosphate-dependent aminotransferase family.</text>
</comment>
<dbReference type="PROSITE" id="PS00105">
    <property type="entry name" value="AA_TRANSFER_CLASS_1"/>
    <property type="match status" value="1"/>
</dbReference>
<dbReference type="CDD" id="cd00609">
    <property type="entry name" value="AAT_like"/>
    <property type="match status" value="1"/>
</dbReference>
<dbReference type="AlphaFoldDB" id="A0A6L5JTS8"/>
<dbReference type="NCBIfam" id="NF006514">
    <property type="entry name" value="PRK08960.1"/>
    <property type="match status" value="1"/>
</dbReference>
<comment type="cofactor">
    <cofactor evidence="1 6">
        <name>pyridoxal 5'-phosphate</name>
        <dbReference type="ChEBI" id="CHEBI:597326"/>
    </cofactor>
</comment>
<dbReference type="InterPro" id="IPR015424">
    <property type="entry name" value="PyrdxlP-dep_Trfase"/>
</dbReference>
<organism evidence="8 9">
    <name type="scientific">Rhodocyclus tenuis</name>
    <name type="common">Rhodospirillum tenue</name>
    <dbReference type="NCBI Taxonomy" id="1066"/>
    <lineage>
        <taxon>Bacteria</taxon>
        <taxon>Pseudomonadati</taxon>
        <taxon>Pseudomonadota</taxon>
        <taxon>Betaproteobacteria</taxon>
        <taxon>Rhodocyclales</taxon>
        <taxon>Rhodocyclaceae</taxon>
        <taxon>Rhodocyclus</taxon>
    </lineage>
</organism>
<evidence type="ECO:0000256" key="2">
    <source>
        <dbReference type="ARBA" id="ARBA00007441"/>
    </source>
</evidence>
<dbReference type="PRINTS" id="PR00753">
    <property type="entry name" value="ACCSYNTHASE"/>
</dbReference>
<evidence type="ECO:0000256" key="5">
    <source>
        <dbReference type="ARBA" id="ARBA00022898"/>
    </source>
</evidence>
<dbReference type="Gene3D" id="3.40.640.10">
    <property type="entry name" value="Type I PLP-dependent aspartate aminotransferase-like (Major domain)"/>
    <property type="match status" value="1"/>
</dbReference>
<dbReference type="SUPFAM" id="SSF53383">
    <property type="entry name" value="PLP-dependent transferases"/>
    <property type="match status" value="1"/>
</dbReference>
<dbReference type="InterPro" id="IPR015421">
    <property type="entry name" value="PyrdxlP-dep_Trfase_major"/>
</dbReference>
<dbReference type="GO" id="GO:0008483">
    <property type="term" value="F:transaminase activity"/>
    <property type="evidence" value="ECO:0007669"/>
    <property type="project" value="UniProtKB-KW"/>
</dbReference>
<dbReference type="InterPro" id="IPR004838">
    <property type="entry name" value="NHTrfase_class1_PyrdxlP-BS"/>
</dbReference>
<evidence type="ECO:0000256" key="3">
    <source>
        <dbReference type="ARBA" id="ARBA00022576"/>
    </source>
</evidence>
<accession>A0A6L5JTS8</accession>
<proteinExistence type="inferred from homology"/>
<dbReference type="NCBIfam" id="NF005601">
    <property type="entry name" value="PRK07337.1"/>
    <property type="match status" value="1"/>
</dbReference>
<dbReference type="PANTHER" id="PTHR46383">
    <property type="entry name" value="ASPARTATE AMINOTRANSFERASE"/>
    <property type="match status" value="1"/>
</dbReference>
<dbReference type="Pfam" id="PF00155">
    <property type="entry name" value="Aminotran_1_2"/>
    <property type="match status" value="1"/>
</dbReference>
<reference evidence="8 9" key="1">
    <citation type="submission" date="2019-10" db="EMBL/GenBank/DDBJ databases">
        <title>Whole-genome sequence of the purple nonsulfur photosynthetic bacterium Rhodocyclus tenuis.</title>
        <authorList>
            <person name="Kyndt J.A."/>
            <person name="Meyer T.E."/>
        </authorList>
    </citation>
    <scope>NUCLEOTIDE SEQUENCE [LARGE SCALE GENOMIC DNA]</scope>
    <source>
        <strain evidence="8 9">DSM 110</strain>
    </source>
</reference>
<dbReference type="PANTHER" id="PTHR46383:SF2">
    <property type="entry name" value="AMINOTRANSFERASE"/>
    <property type="match status" value="1"/>
</dbReference>